<reference evidence="4 5" key="1">
    <citation type="submission" date="2022-11" db="EMBL/GenBank/DDBJ databases">
        <title>Minimal conservation of predation-associated metabolite biosynthetic gene clusters underscores biosynthetic potential of Myxococcota including descriptions for ten novel species: Archangium lansinium sp. nov., Myxococcus landrumus sp. nov., Nannocystis bai.</title>
        <authorList>
            <person name="Ahearne A."/>
            <person name="Stevens C."/>
            <person name="Dowd S."/>
        </authorList>
    </citation>
    <scope>NUCLEOTIDE SEQUENCE [LARGE SCALE GENOMIC DNA]</scope>
    <source>
        <strain evidence="4 5">NCELM</strain>
    </source>
</reference>
<dbReference type="SUPFAM" id="SSF56235">
    <property type="entry name" value="N-terminal nucleophile aminohydrolases (Ntn hydrolases)"/>
    <property type="match status" value="1"/>
</dbReference>
<protein>
    <submittedName>
        <fullName evidence="4">Linear amide C-N hydrolase</fullName>
    </submittedName>
</protein>
<evidence type="ECO:0000313" key="5">
    <source>
        <dbReference type="Proteomes" id="UP001217838"/>
    </source>
</evidence>
<dbReference type="Pfam" id="PF02275">
    <property type="entry name" value="CBAH"/>
    <property type="match status" value="1"/>
</dbReference>
<keyword evidence="2 4" id="KW-0378">Hydrolase</keyword>
<dbReference type="RefSeq" id="WP_272006866.1">
    <property type="nucleotide sequence ID" value="NZ_JAQNDN010000022.1"/>
</dbReference>
<dbReference type="Proteomes" id="UP001217838">
    <property type="component" value="Unassembled WGS sequence"/>
</dbReference>
<dbReference type="PANTHER" id="PTHR35527">
    <property type="entry name" value="CHOLOYLGLYCINE HYDROLASE"/>
    <property type="match status" value="1"/>
</dbReference>
<sequence length="342" mass="37060">MCTDFIVVAEDSSVVVGRSMEFAKDLKSTLAVHARGKEHRSIGPGGKPGKTWISQHGYVGLTGLGTPLLTDGLNTAGLSIGALWLPGSTYPAVTEPDKALALVEFVGWVLGNCATVEEVKRRLHDGEVQVWEGDWLAQNLPLHFAIHDRHGHSIVVEYTDRELHIYDNEVGVLTNDPIFPVHLESLRNYVSLTPYDTESVQLGGLTVHRPGCGTGLIGIPGDSTPPSRFVRTAYLKQFSRPVADAAAASSLAFHLLNAVDIPLGTSRAPRSESEAHPDKPTDDYTQWVVVKDLTSKIFNVRLYDSPLAYSVHLDKLDFGALDGKTIALPVGQLSIDITPSRA</sequence>
<evidence type="ECO:0000256" key="1">
    <source>
        <dbReference type="ARBA" id="ARBA00006625"/>
    </source>
</evidence>
<dbReference type="PANTHER" id="PTHR35527:SF2">
    <property type="entry name" value="HYDROLASE"/>
    <property type="match status" value="1"/>
</dbReference>
<proteinExistence type="inferred from homology"/>
<dbReference type="GO" id="GO:0016787">
    <property type="term" value="F:hydrolase activity"/>
    <property type="evidence" value="ECO:0007669"/>
    <property type="project" value="UniProtKB-KW"/>
</dbReference>
<gene>
    <name evidence="4" type="ORF">POL58_37945</name>
</gene>
<dbReference type="Gene3D" id="3.60.60.10">
    <property type="entry name" value="Penicillin V Acylase, Chain A"/>
    <property type="match status" value="1"/>
</dbReference>
<keyword evidence="5" id="KW-1185">Reference proteome</keyword>
<comment type="similarity">
    <text evidence="1">Belongs to the peptidase C59 family.</text>
</comment>
<evidence type="ECO:0000259" key="3">
    <source>
        <dbReference type="Pfam" id="PF02275"/>
    </source>
</evidence>
<dbReference type="InterPro" id="IPR029132">
    <property type="entry name" value="CBAH/NAAA_C"/>
</dbReference>
<dbReference type="EMBL" id="JAQNDN010000022">
    <property type="protein sequence ID" value="MDC0673590.1"/>
    <property type="molecule type" value="Genomic_DNA"/>
</dbReference>
<organism evidence="4 5">
    <name type="scientific">Nannocystis radixulma</name>
    <dbReference type="NCBI Taxonomy" id="2995305"/>
    <lineage>
        <taxon>Bacteria</taxon>
        <taxon>Pseudomonadati</taxon>
        <taxon>Myxococcota</taxon>
        <taxon>Polyangia</taxon>
        <taxon>Nannocystales</taxon>
        <taxon>Nannocystaceae</taxon>
        <taxon>Nannocystis</taxon>
    </lineage>
</organism>
<evidence type="ECO:0000256" key="2">
    <source>
        <dbReference type="ARBA" id="ARBA00022801"/>
    </source>
</evidence>
<dbReference type="InterPro" id="IPR029055">
    <property type="entry name" value="Ntn_hydrolases_N"/>
</dbReference>
<evidence type="ECO:0000313" key="4">
    <source>
        <dbReference type="EMBL" id="MDC0673590.1"/>
    </source>
</evidence>
<accession>A0ABT5BHH1</accession>
<name>A0ABT5BHH1_9BACT</name>
<feature type="domain" description="Choloylglycine hydrolase/NAAA C-terminal" evidence="3">
    <location>
        <begin position="2"/>
        <end position="319"/>
    </location>
</feature>
<dbReference type="InterPro" id="IPR052193">
    <property type="entry name" value="Peptidase_C59"/>
</dbReference>
<comment type="caution">
    <text evidence="4">The sequence shown here is derived from an EMBL/GenBank/DDBJ whole genome shotgun (WGS) entry which is preliminary data.</text>
</comment>